<evidence type="ECO:0000313" key="15">
    <source>
        <dbReference type="Proteomes" id="UP000053815"/>
    </source>
</evidence>
<dbReference type="GO" id="GO:0005829">
    <property type="term" value="C:cytosol"/>
    <property type="evidence" value="ECO:0007669"/>
    <property type="project" value="TreeGrafter"/>
</dbReference>
<dbReference type="InterPro" id="IPR036043">
    <property type="entry name" value="Phosphoglycerate_kinase_sf"/>
</dbReference>
<keyword evidence="12" id="KW-0324">Glycolysis</keyword>
<evidence type="ECO:0000256" key="10">
    <source>
        <dbReference type="ARBA" id="ARBA00022840"/>
    </source>
</evidence>
<keyword evidence="15" id="KW-1185">Reference proteome</keyword>
<dbReference type="PANTHER" id="PTHR11406:SF0">
    <property type="entry name" value="PHOSPHOGLYCERATE KINASE"/>
    <property type="match status" value="1"/>
</dbReference>
<keyword evidence="8" id="KW-0547">Nucleotide-binding</keyword>
<gene>
    <name evidence="14" type="ORF">MAM1_0019c01728</name>
</gene>
<keyword evidence="13" id="KW-0472">Membrane</keyword>
<dbReference type="Gene3D" id="3.40.50.1260">
    <property type="entry name" value="Phosphoglycerate kinase, N-terminal domain"/>
    <property type="match status" value="2"/>
</dbReference>
<accession>A0A0C9LRT6</accession>
<evidence type="ECO:0000313" key="14">
    <source>
        <dbReference type="EMBL" id="GAN02285.1"/>
    </source>
</evidence>
<evidence type="ECO:0000256" key="2">
    <source>
        <dbReference type="ARBA" id="ARBA00001946"/>
    </source>
</evidence>
<keyword evidence="11" id="KW-0460">Magnesium</keyword>
<evidence type="ECO:0000256" key="9">
    <source>
        <dbReference type="ARBA" id="ARBA00022777"/>
    </source>
</evidence>
<keyword evidence="13" id="KW-0812">Transmembrane</keyword>
<dbReference type="AlphaFoldDB" id="A0A0C9LRT6"/>
<evidence type="ECO:0000256" key="3">
    <source>
        <dbReference type="ARBA" id="ARBA00004838"/>
    </source>
</evidence>
<evidence type="ECO:0000256" key="13">
    <source>
        <dbReference type="SAM" id="Phobius"/>
    </source>
</evidence>
<dbReference type="InterPro" id="IPR015824">
    <property type="entry name" value="Phosphoglycerate_kinase_N"/>
</dbReference>
<dbReference type="Proteomes" id="UP000053815">
    <property type="component" value="Unassembled WGS sequence"/>
</dbReference>
<dbReference type="Pfam" id="PF00162">
    <property type="entry name" value="PGK"/>
    <property type="match status" value="1"/>
</dbReference>
<evidence type="ECO:0000256" key="4">
    <source>
        <dbReference type="ARBA" id="ARBA00008982"/>
    </source>
</evidence>
<dbReference type="EC" id="2.7.2.3" evidence="5"/>
<keyword evidence="6" id="KW-0808">Transferase</keyword>
<comment type="cofactor">
    <cofactor evidence="2">
        <name>Mg(2+)</name>
        <dbReference type="ChEBI" id="CHEBI:18420"/>
    </cofactor>
</comment>
<dbReference type="GO" id="GO:0006096">
    <property type="term" value="P:glycolytic process"/>
    <property type="evidence" value="ECO:0007669"/>
    <property type="project" value="UniProtKB-KW"/>
</dbReference>
<evidence type="ECO:0000256" key="5">
    <source>
        <dbReference type="ARBA" id="ARBA00013061"/>
    </source>
</evidence>
<dbReference type="SUPFAM" id="SSF53748">
    <property type="entry name" value="Phosphoglycerate kinase"/>
    <property type="match status" value="1"/>
</dbReference>
<dbReference type="GO" id="GO:0005524">
    <property type="term" value="F:ATP binding"/>
    <property type="evidence" value="ECO:0007669"/>
    <property type="project" value="UniProtKB-KW"/>
</dbReference>
<evidence type="ECO:0000256" key="1">
    <source>
        <dbReference type="ARBA" id="ARBA00000642"/>
    </source>
</evidence>
<name>A0A0C9LRT6_9FUNG</name>
<dbReference type="GO" id="GO:0006094">
    <property type="term" value="P:gluconeogenesis"/>
    <property type="evidence" value="ECO:0007669"/>
    <property type="project" value="TreeGrafter"/>
</dbReference>
<evidence type="ECO:0000256" key="12">
    <source>
        <dbReference type="ARBA" id="ARBA00023152"/>
    </source>
</evidence>
<organism evidence="14">
    <name type="scientific">Mucor ambiguus</name>
    <dbReference type="NCBI Taxonomy" id="91626"/>
    <lineage>
        <taxon>Eukaryota</taxon>
        <taxon>Fungi</taxon>
        <taxon>Fungi incertae sedis</taxon>
        <taxon>Mucoromycota</taxon>
        <taxon>Mucoromycotina</taxon>
        <taxon>Mucoromycetes</taxon>
        <taxon>Mucorales</taxon>
        <taxon>Mucorineae</taxon>
        <taxon>Mucoraceae</taxon>
        <taxon>Mucor</taxon>
    </lineage>
</organism>
<dbReference type="EMBL" id="DF836308">
    <property type="protein sequence ID" value="GAN02285.1"/>
    <property type="molecule type" value="Genomic_DNA"/>
</dbReference>
<feature type="transmembrane region" description="Helical" evidence="13">
    <location>
        <begin position="86"/>
        <end position="108"/>
    </location>
</feature>
<evidence type="ECO:0000256" key="8">
    <source>
        <dbReference type="ARBA" id="ARBA00022741"/>
    </source>
</evidence>
<evidence type="ECO:0000256" key="7">
    <source>
        <dbReference type="ARBA" id="ARBA00022723"/>
    </source>
</evidence>
<keyword evidence="9" id="KW-0418">Kinase</keyword>
<reference evidence="14" key="1">
    <citation type="submission" date="2014-09" db="EMBL/GenBank/DDBJ databases">
        <title>Draft genome sequence of an oleaginous Mucoromycotina fungus Mucor ambiguus NBRC6742.</title>
        <authorList>
            <person name="Takeda I."/>
            <person name="Yamane N."/>
            <person name="Morita T."/>
            <person name="Tamano K."/>
            <person name="Machida M."/>
            <person name="Baker S."/>
            <person name="Koike H."/>
        </authorList>
    </citation>
    <scope>NUCLEOTIDE SEQUENCE</scope>
    <source>
        <strain evidence="14">NBRC 6742</strain>
    </source>
</reference>
<dbReference type="InterPro" id="IPR001576">
    <property type="entry name" value="Phosphoglycerate_kinase"/>
</dbReference>
<comment type="catalytic activity">
    <reaction evidence="1">
        <text>(2R)-3-phosphoglycerate + ATP = (2R)-3-phospho-glyceroyl phosphate + ADP</text>
        <dbReference type="Rhea" id="RHEA:14801"/>
        <dbReference type="ChEBI" id="CHEBI:30616"/>
        <dbReference type="ChEBI" id="CHEBI:57604"/>
        <dbReference type="ChEBI" id="CHEBI:58272"/>
        <dbReference type="ChEBI" id="CHEBI:456216"/>
        <dbReference type="EC" id="2.7.2.3"/>
    </reaction>
</comment>
<sequence length="115" mass="12822">MQECQQKISSKSLPADKFLRQRCTEHHAWLSHASIAGVNLPYKAAGLLLKKELEMCAKLLVQNHCNNDNPFLAILGGAKLSPKHKLVLYLPSKVYTMIICGALAWPFVNMGDDMD</sequence>
<comment type="similarity">
    <text evidence="4">Belongs to the phosphoglycerate kinase family.</text>
</comment>
<dbReference type="PANTHER" id="PTHR11406">
    <property type="entry name" value="PHOSPHOGLYCERATE KINASE"/>
    <property type="match status" value="1"/>
</dbReference>
<proteinExistence type="inferred from homology"/>
<protein>
    <recommendedName>
        <fullName evidence="5">phosphoglycerate kinase</fullName>
        <ecNumber evidence="5">2.7.2.3</ecNumber>
    </recommendedName>
</protein>
<keyword evidence="10" id="KW-0067">ATP-binding</keyword>
<dbReference type="GO" id="GO:0046872">
    <property type="term" value="F:metal ion binding"/>
    <property type="evidence" value="ECO:0007669"/>
    <property type="project" value="UniProtKB-KW"/>
</dbReference>
<evidence type="ECO:0000256" key="6">
    <source>
        <dbReference type="ARBA" id="ARBA00022679"/>
    </source>
</evidence>
<dbReference type="STRING" id="91626.A0A0C9LRT6"/>
<keyword evidence="7" id="KW-0479">Metal-binding</keyword>
<evidence type="ECO:0000256" key="11">
    <source>
        <dbReference type="ARBA" id="ARBA00022842"/>
    </source>
</evidence>
<dbReference type="GO" id="GO:0043531">
    <property type="term" value="F:ADP binding"/>
    <property type="evidence" value="ECO:0007669"/>
    <property type="project" value="TreeGrafter"/>
</dbReference>
<keyword evidence="13" id="KW-1133">Transmembrane helix</keyword>
<comment type="pathway">
    <text evidence="3">Carbohydrate degradation; glycolysis; pyruvate from D-glyceraldehyde 3-phosphate: step 2/5.</text>
</comment>
<dbReference type="GO" id="GO:0004618">
    <property type="term" value="F:phosphoglycerate kinase activity"/>
    <property type="evidence" value="ECO:0007669"/>
    <property type="project" value="UniProtKB-EC"/>
</dbReference>